<protein>
    <submittedName>
        <fullName evidence="1">Uncharacterized protein</fullName>
    </submittedName>
</protein>
<reference evidence="1 2" key="1">
    <citation type="submission" date="2012-10" db="EMBL/GenBank/DDBJ databases">
        <authorList>
            <person name="Strain E.A."/>
            <person name="Brown E."/>
            <person name="Allard M.W."/>
            <person name="Gonzalez-Escalona N."/>
            <person name="Timme R."/>
        </authorList>
    </citation>
    <scope>NUCLEOTIDE SEQUENCE [LARGE SCALE GENOMIC DNA]</scope>
    <source>
        <strain evidence="1 2">CFSAN001627</strain>
    </source>
</reference>
<gene>
    <name evidence="1" type="ORF">CFSAN001627_00897</name>
</gene>
<evidence type="ECO:0000313" key="2">
    <source>
        <dbReference type="Proteomes" id="UP000011944"/>
    </source>
</evidence>
<organism evidence="1 2">
    <name type="scientific">Clostridium botulinum CFSAN001627</name>
    <dbReference type="NCBI Taxonomy" id="1232189"/>
    <lineage>
        <taxon>Bacteria</taxon>
        <taxon>Bacillati</taxon>
        <taxon>Bacillota</taxon>
        <taxon>Clostridia</taxon>
        <taxon>Eubacteriales</taxon>
        <taxon>Clostridiaceae</taxon>
        <taxon>Clostridium</taxon>
    </lineage>
</organism>
<reference evidence="1 2" key="2">
    <citation type="submission" date="2013-03" db="EMBL/GenBank/DDBJ databases">
        <title>Diversity in Clostridium botulinum.</title>
        <authorList>
            <person name="Timme R.E."/>
            <person name="Allard M."/>
            <person name="Luo Y."/>
            <person name="Strain E."/>
            <person name="Gonzalez-Escalona N."/>
            <person name="Brown E."/>
        </authorList>
    </citation>
    <scope>NUCLEOTIDE SEQUENCE [LARGE SCALE GENOMIC DNA]</scope>
    <source>
        <strain evidence="1 2">CFSAN001627</strain>
    </source>
</reference>
<accession>M1ZV57</accession>
<sequence length="87" mass="9813">MKGNIETVNLKKGNEEIEIKGFTSGEIVSNVACSSSDSIEFEINYKLCIGLGDTVNFQEEDLKINGEIIYIQENKTDKGYKYKIDVR</sequence>
<dbReference type="Proteomes" id="UP000011944">
    <property type="component" value="Unassembled WGS sequence"/>
</dbReference>
<dbReference type="EMBL" id="AMXI01000055">
    <property type="protein sequence ID" value="EKN43371.1"/>
    <property type="molecule type" value="Genomic_DNA"/>
</dbReference>
<evidence type="ECO:0000313" key="1">
    <source>
        <dbReference type="EMBL" id="EKN43371.1"/>
    </source>
</evidence>
<proteinExistence type="predicted"/>
<name>M1ZV57_CLOBO</name>
<dbReference type="AlphaFoldDB" id="M1ZV57"/>
<comment type="caution">
    <text evidence="1">The sequence shown here is derived from an EMBL/GenBank/DDBJ whole genome shotgun (WGS) entry which is preliminary data.</text>
</comment>
<dbReference type="PATRIC" id="fig|1232189.3.peg.144"/>